<name>A0ABW5DLS9_9HYPH</name>
<dbReference type="Proteomes" id="UP001597373">
    <property type="component" value="Unassembled WGS sequence"/>
</dbReference>
<proteinExistence type="inferred from homology"/>
<comment type="similarity">
    <text evidence="1">Belongs to the Gfa family.</text>
</comment>
<evidence type="ECO:0000256" key="2">
    <source>
        <dbReference type="ARBA" id="ARBA00022723"/>
    </source>
</evidence>
<dbReference type="InterPro" id="IPR011057">
    <property type="entry name" value="Mss4-like_sf"/>
</dbReference>
<reference evidence="7" key="1">
    <citation type="journal article" date="2019" name="Int. J. Syst. Evol. Microbiol.">
        <title>The Global Catalogue of Microorganisms (GCM) 10K type strain sequencing project: providing services to taxonomists for standard genome sequencing and annotation.</title>
        <authorList>
            <consortium name="The Broad Institute Genomics Platform"/>
            <consortium name="The Broad Institute Genome Sequencing Center for Infectious Disease"/>
            <person name="Wu L."/>
            <person name="Ma J."/>
        </authorList>
    </citation>
    <scope>NUCLEOTIDE SEQUENCE [LARGE SCALE GENOMIC DNA]</scope>
    <source>
        <strain evidence="7">KCTC 23707</strain>
    </source>
</reference>
<accession>A0ABW5DLS9</accession>
<evidence type="ECO:0000259" key="5">
    <source>
        <dbReference type="PROSITE" id="PS51891"/>
    </source>
</evidence>
<dbReference type="SUPFAM" id="SSF51316">
    <property type="entry name" value="Mss4-like"/>
    <property type="match status" value="1"/>
</dbReference>
<keyword evidence="3" id="KW-0862">Zinc</keyword>
<feature type="domain" description="CENP-V/GFA" evidence="5">
    <location>
        <begin position="5"/>
        <end position="119"/>
    </location>
</feature>
<sequence>MYELRSGRCLCGSVRFRISGEVGGVTYCHCSMCRRQAGHHYATVNVQRDQLSLDADGTLTWYESSPRTYRGFCGRCGSSLFWRSDDWPGIAVLMGSLDQPTGLKGLHHIFVADKGDYYEIDDGLPQFAQSNAG</sequence>
<dbReference type="EMBL" id="JBHUIR010000054">
    <property type="protein sequence ID" value="MFD2260924.1"/>
    <property type="molecule type" value="Genomic_DNA"/>
</dbReference>
<dbReference type="PROSITE" id="PS51891">
    <property type="entry name" value="CENP_V_GFA"/>
    <property type="match status" value="1"/>
</dbReference>
<evidence type="ECO:0000256" key="4">
    <source>
        <dbReference type="ARBA" id="ARBA00023239"/>
    </source>
</evidence>
<dbReference type="InterPro" id="IPR006913">
    <property type="entry name" value="CENP-V/GFA"/>
</dbReference>
<keyword evidence="7" id="KW-1185">Reference proteome</keyword>
<dbReference type="PANTHER" id="PTHR33337">
    <property type="entry name" value="GFA DOMAIN-CONTAINING PROTEIN"/>
    <property type="match status" value="1"/>
</dbReference>
<evidence type="ECO:0000256" key="1">
    <source>
        <dbReference type="ARBA" id="ARBA00005495"/>
    </source>
</evidence>
<keyword evidence="4" id="KW-0456">Lyase</keyword>
<dbReference type="Pfam" id="PF04828">
    <property type="entry name" value="GFA"/>
    <property type="match status" value="1"/>
</dbReference>
<evidence type="ECO:0000256" key="3">
    <source>
        <dbReference type="ARBA" id="ARBA00022833"/>
    </source>
</evidence>
<evidence type="ECO:0000313" key="6">
    <source>
        <dbReference type="EMBL" id="MFD2260924.1"/>
    </source>
</evidence>
<gene>
    <name evidence="6" type="ORF">ACFSMZ_14320</name>
</gene>
<keyword evidence="2" id="KW-0479">Metal-binding</keyword>
<dbReference type="Gene3D" id="3.90.1590.10">
    <property type="entry name" value="glutathione-dependent formaldehyde- activating enzyme (gfa)"/>
    <property type="match status" value="1"/>
</dbReference>
<dbReference type="PANTHER" id="PTHR33337:SF40">
    <property type="entry name" value="CENP-V_GFA DOMAIN-CONTAINING PROTEIN-RELATED"/>
    <property type="match status" value="1"/>
</dbReference>
<organism evidence="6 7">
    <name type="scientific">Chelativorans composti</name>
    <dbReference type="NCBI Taxonomy" id="768533"/>
    <lineage>
        <taxon>Bacteria</taxon>
        <taxon>Pseudomonadati</taxon>
        <taxon>Pseudomonadota</taxon>
        <taxon>Alphaproteobacteria</taxon>
        <taxon>Hyphomicrobiales</taxon>
        <taxon>Phyllobacteriaceae</taxon>
        <taxon>Chelativorans</taxon>
    </lineage>
</organism>
<protein>
    <submittedName>
        <fullName evidence="6">GFA family protein</fullName>
    </submittedName>
</protein>
<comment type="caution">
    <text evidence="6">The sequence shown here is derived from an EMBL/GenBank/DDBJ whole genome shotgun (WGS) entry which is preliminary data.</text>
</comment>
<dbReference type="RefSeq" id="WP_345098195.1">
    <property type="nucleotide sequence ID" value="NZ_BAABGS010000012.1"/>
</dbReference>
<evidence type="ECO:0000313" key="7">
    <source>
        <dbReference type="Proteomes" id="UP001597373"/>
    </source>
</evidence>